<reference evidence="1 2" key="1">
    <citation type="submission" date="2023-09" db="EMBL/GenBank/DDBJ databases">
        <authorList>
            <person name="Rey-Velasco X."/>
        </authorList>
    </citation>
    <scope>NUCLEOTIDE SEQUENCE [LARGE SCALE GENOMIC DNA]</scope>
    <source>
        <strain evidence="1 2">W242</strain>
    </source>
</reference>
<accession>A0ABU2YCW3</accession>
<dbReference type="SUPFAM" id="SSF52540">
    <property type="entry name" value="P-loop containing nucleoside triphosphate hydrolases"/>
    <property type="match status" value="1"/>
</dbReference>
<sequence>MKKYIHIGFPKNFSTSLQRDYFSKHPDIFHLGIGVDNNLGYRDSIVEKTLEVYLKTCKYYKYKEVEKTIIEHFQSLFKKHERGAKVIGVSGEHLGFAFSYDGLSGKEKAERLVQIFGSDTKIVMIIRNQFSLLKSLYRECVRVGFASNFSDFIKLLYKYQDRNFVYDFRYDYVVETYTQLFGKENVGVFFFEDYRNEKNELILQDGRIKLFSDLNRFLGISETKMDFGHYNEAIPSNKIMTKAVLNAEYPHDLGNHLLESAEKHRIKKYLEEDLSFFEEEKETFSDVIIKTELIERAVSSDKTNKLVYDTNPKWISFFKEFYEEGNHKVAALLDQKLPEEYFNLNF</sequence>
<organism evidence="1 2">
    <name type="scientific">Patiriisocius hiemis</name>
    <dbReference type="NCBI Taxonomy" id="3075604"/>
    <lineage>
        <taxon>Bacteria</taxon>
        <taxon>Pseudomonadati</taxon>
        <taxon>Bacteroidota</taxon>
        <taxon>Flavobacteriia</taxon>
        <taxon>Flavobacteriales</taxon>
        <taxon>Flavobacteriaceae</taxon>
        <taxon>Patiriisocius</taxon>
    </lineage>
</organism>
<keyword evidence="2" id="KW-1185">Reference proteome</keyword>
<gene>
    <name evidence="1" type="ORF">RM538_08400</name>
</gene>
<name>A0ABU2YCW3_9FLAO</name>
<comment type="caution">
    <text evidence="1">The sequence shown here is derived from an EMBL/GenBank/DDBJ whole genome shotgun (WGS) entry which is preliminary data.</text>
</comment>
<protein>
    <recommendedName>
        <fullName evidence="3">Sulfotransferase</fullName>
    </recommendedName>
</protein>
<dbReference type="RefSeq" id="WP_311332975.1">
    <property type="nucleotide sequence ID" value="NZ_JAVRHZ010000004.1"/>
</dbReference>
<dbReference type="Gene3D" id="3.40.50.300">
    <property type="entry name" value="P-loop containing nucleotide triphosphate hydrolases"/>
    <property type="match status" value="1"/>
</dbReference>
<dbReference type="EMBL" id="JAVRHZ010000004">
    <property type="protein sequence ID" value="MDT0556021.1"/>
    <property type="molecule type" value="Genomic_DNA"/>
</dbReference>
<dbReference type="Proteomes" id="UP001254488">
    <property type="component" value="Unassembled WGS sequence"/>
</dbReference>
<proteinExistence type="predicted"/>
<evidence type="ECO:0008006" key="3">
    <source>
        <dbReference type="Google" id="ProtNLM"/>
    </source>
</evidence>
<evidence type="ECO:0000313" key="2">
    <source>
        <dbReference type="Proteomes" id="UP001254488"/>
    </source>
</evidence>
<dbReference type="InterPro" id="IPR027417">
    <property type="entry name" value="P-loop_NTPase"/>
</dbReference>
<evidence type="ECO:0000313" key="1">
    <source>
        <dbReference type="EMBL" id="MDT0556021.1"/>
    </source>
</evidence>